<evidence type="ECO:0000256" key="2">
    <source>
        <dbReference type="SAM" id="MobiDB-lite"/>
    </source>
</evidence>
<comment type="caution">
    <text evidence="3">The sequence shown here is derived from an EMBL/GenBank/DDBJ whole genome shotgun (WGS) entry which is preliminary data.</text>
</comment>
<dbReference type="EMBL" id="DRQG01000141">
    <property type="protein sequence ID" value="HGY56959.1"/>
    <property type="molecule type" value="Genomic_DNA"/>
</dbReference>
<accession>A0A7V4WW13</accession>
<sequence length="163" mass="18786">MSDLISKLKKTIEESLDTARNNAQSLKELAEEYGKVARLKFELYQLQNAKKKKLELLGETVFPFLTENNYDGLRRHETLQILLDDIKNTNNEIELTQKAIEEAGEKDTTTEQSEEQEELKKKIEEVEGEIESRLNELKIVKQAIDKKKPKRSAVKKAKPASKK</sequence>
<feature type="region of interest" description="Disordered" evidence="2">
    <location>
        <begin position="101"/>
        <end position="120"/>
    </location>
</feature>
<dbReference type="Proteomes" id="UP000885779">
    <property type="component" value="Unassembled WGS sequence"/>
</dbReference>
<dbReference type="AlphaFoldDB" id="A0A7V4WW13"/>
<gene>
    <name evidence="3" type="ORF">ENK44_14720</name>
</gene>
<keyword evidence="1" id="KW-0175">Coiled coil</keyword>
<reference evidence="3" key="1">
    <citation type="journal article" date="2020" name="mSystems">
        <title>Genome- and Community-Level Interaction Insights into Carbon Utilization and Element Cycling Functions of Hydrothermarchaeota in Hydrothermal Sediment.</title>
        <authorList>
            <person name="Zhou Z."/>
            <person name="Liu Y."/>
            <person name="Xu W."/>
            <person name="Pan J."/>
            <person name="Luo Z.H."/>
            <person name="Li M."/>
        </authorList>
    </citation>
    <scope>NUCLEOTIDE SEQUENCE [LARGE SCALE GENOMIC DNA]</scope>
    <source>
        <strain evidence="3">HyVt-577</strain>
    </source>
</reference>
<feature type="coiled-coil region" evidence="1">
    <location>
        <begin position="9"/>
        <end position="36"/>
    </location>
</feature>
<name>A0A7V4WW13_CALAY</name>
<organism evidence="3">
    <name type="scientific">Caldithrix abyssi</name>
    <dbReference type="NCBI Taxonomy" id="187145"/>
    <lineage>
        <taxon>Bacteria</taxon>
        <taxon>Pseudomonadati</taxon>
        <taxon>Calditrichota</taxon>
        <taxon>Calditrichia</taxon>
        <taxon>Calditrichales</taxon>
        <taxon>Calditrichaceae</taxon>
        <taxon>Caldithrix</taxon>
    </lineage>
</organism>
<evidence type="ECO:0000313" key="3">
    <source>
        <dbReference type="EMBL" id="HGY56959.1"/>
    </source>
</evidence>
<protein>
    <submittedName>
        <fullName evidence="3">Uncharacterized protein</fullName>
    </submittedName>
</protein>
<proteinExistence type="predicted"/>
<evidence type="ECO:0000256" key="1">
    <source>
        <dbReference type="SAM" id="Coils"/>
    </source>
</evidence>